<protein>
    <submittedName>
        <fullName evidence="1">Uncharacterized protein</fullName>
    </submittedName>
</protein>
<accession>X1S8H8</accession>
<sequence>YGSQNAWFNEDGNKQNDIPVAFGQSMDFLPYEFTCDIYIGGTPGENYDLYAKIMGVPGPDIISPSLLNVLDVLGAAEFQNFQITGYEKI</sequence>
<dbReference type="AlphaFoldDB" id="X1S8H8"/>
<name>X1S8H8_9ZZZZ</name>
<organism evidence="1">
    <name type="scientific">marine sediment metagenome</name>
    <dbReference type="NCBI Taxonomy" id="412755"/>
    <lineage>
        <taxon>unclassified sequences</taxon>
        <taxon>metagenomes</taxon>
        <taxon>ecological metagenomes</taxon>
    </lineage>
</organism>
<evidence type="ECO:0000313" key="1">
    <source>
        <dbReference type="EMBL" id="GAI71735.1"/>
    </source>
</evidence>
<gene>
    <name evidence="1" type="ORF">S12H4_06943</name>
</gene>
<dbReference type="EMBL" id="BARW01002509">
    <property type="protein sequence ID" value="GAI71735.1"/>
    <property type="molecule type" value="Genomic_DNA"/>
</dbReference>
<proteinExistence type="predicted"/>
<comment type="caution">
    <text evidence="1">The sequence shown here is derived from an EMBL/GenBank/DDBJ whole genome shotgun (WGS) entry which is preliminary data.</text>
</comment>
<feature type="non-terminal residue" evidence="1">
    <location>
        <position position="1"/>
    </location>
</feature>
<reference evidence="1" key="1">
    <citation type="journal article" date="2014" name="Front. Microbiol.">
        <title>High frequency of phylogenetically diverse reductive dehalogenase-homologous genes in deep subseafloor sedimentary metagenomes.</title>
        <authorList>
            <person name="Kawai M."/>
            <person name="Futagami T."/>
            <person name="Toyoda A."/>
            <person name="Takaki Y."/>
            <person name="Nishi S."/>
            <person name="Hori S."/>
            <person name="Arai W."/>
            <person name="Tsubouchi T."/>
            <person name="Morono Y."/>
            <person name="Uchiyama I."/>
            <person name="Ito T."/>
            <person name="Fujiyama A."/>
            <person name="Inagaki F."/>
            <person name="Takami H."/>
        </authorList>
    </citation>
    <scope>NUCLEOTIDE SEQUENCE</scope>
    <source>
        <strain evidence="1">Expedition CK06-06</strain>
    </source>
</reference>